<organism evidence="3 4">
    <name type="scientific">Reticulomyxa filosa</name>
    <dbReference type="NCBI Taxonomy" id="46433"/>
    <lineage>
        <taxon>Eukaryota</taxon>
        <taxon>Sar</taxon>
        <taxon>Rhizaria</taxon>
        <taxon>Retaria</taxon>
        <taxon>Foraminifera</taxon>
        <taxon>Monothalamids</taxon>
        <taxon>Reticulomyxidae</taxon>
        <taxon>Reticulomyxa</taxon>
    </lineage>
</organism>
<keyword evidence="4" id="KW-1185">Reference proteome</keyword>
<protein>
    <submittedName>
        <fullName evidence="3">Uncharacterized protein</fullName>
    </submittedName>
</protein>
<gene>
    <name evidence="3" type="ORF">RFI_24980</name>
</gene>
<evidence type="ECO:0000313" key="3">
    <source>
        <dbReference type="EMBL" id="ETO12396.1"/>
    </source>
</evidence>
<keyword evidence="2" id="KW-0812">Transmembrane</keyword>
<feature type="transmembrane region" description="Helical" evidence="2">
    <location>
        <begin position="41"/>
        <end position="59"/>
    </location>
</feature>
<feature type="coiled-coil region" evidence="1">
    <location>
        <begin position="180"/>
        <end position="214"/>
    </location>
</feature>
<evidence type="ECO:0000256" key="1">
    <source>
        <dbReference type="SAM" id="Coils"/>
    </source>
</evidence>
<accession>X6MFJ0</accession>
<dbReference type="Proteomes" id="UP000023152">
    <property type="component" value="Unassembled WGS sequence"/>
</dbReference>
<keyword evidence="2" id="KW-0472">Membrane</keyword>
<comment type="caution">
    <text evidence="3">The sequence shown here is derived from an EMBL/GenBank/DDBJ whole genome shotgun (WGS) entry which is preliminary data.</text>
</comment>
<sequence>MKKYKFYFWKLYEVTIDNFLSSVDSIQNFKKHVHQINKKEYIFVLFWALFTSQLTIRLYCYRIKMLNTTIEGEDADTEKRRKELEDYLKENNVRSSEKLASTFAAMGVGMDDLLNCREKDIEDLCKEGNVAVLSRVDLLKVLRNNAKSQFFKDTQAKSQPQLVLLNPDELNKMNEIYEHAKQLAEHTKQLQDYVVQLEENSKKSKERAQQTGEKWKEEIDVFIKQTIDSVDNEQQKKKHC</sequence>
<dbReference type="AlphaFoldDB" id="X6MFJ0"/>
<keyword evidence="1" id="KW-0175">Coiled coil</keyword>
<evidence type="ECO:0000313" key="4">
    <source>
        <dbReference type="Proteomes" id="UP000023152"/>
    </source>
</evidence>
<proteinExistence type="predicted"/>
<name>X6MFJ0_RETFI</name>
<dbReference type="EMBL" id="ASPP01021443">
    <property type="protein sequence ID" value="ETO12396.1"/>
    <property type="molecule type" value="Genomic_DNA"/>
</dbReference>
<evidence type="ECO:0000256" key="2">
    <source>
        <dbReference type="SAM" id="Phobius"/>
    </source>
</evidence>
<reference evidence="3 4" key="1">
    <citation type="journal article" date="2013" name="Curr. Biol.">
        <title>The Genome of the Foraminiferan Reticulomyxa filosa.</title>
        <authorList>
            <person name="Glockner G."/>
            <person name="Hulsmann N."/>
            <person name="Schleicher M."/>
            <person name="Noegel A.A."/>
            <person name="Eichinger L."/>
            <person name="Gallinger C."/>
            <person name="Pawlowski J."/>
            <person name="Sierra R."/>
            <person name="Euteneuer U."/>
            <person name="Pillet L."/>
            <person name="Moustafa A."/>
            <person name="Platzer M."/>
            <person name="Groth M."/>
            <person name="Szafranski K."/>
            <person name="Schliwa M."/>
        </authorList>
    </citation>
    <scope>NUCLEOTIDE SEQUENCE [LARGE SCALE GENOMIC DNA]</scope>
</reference>
<keyword evidence="2" id="KW-1133">Transmembrane helix</keyword>